<dbReference type="EMBL" id="CAJJDP010000011">
    <property type="protein sequence ID" value="CAD8140833.1"/>
    <property type="molecule type" value="Genomic_DNA"/>
</dbReference>
<dbReference type="SMART" id="SM00220">
    <property type="entry name" value="S_TKc"/>
    <property type="match status" value="1"/>
</dbReference>
<dbReference type="Proteomes" id="UP000683925">
    <property type="component" value="Unassembled WGS sequence"/>
</dbReference>
<keyword evidence="3" id="KW-1185">Reference proteome</keyword>
<dbReference type="Pfam" id="PF00069">
    <property type="entry name" value="Pkinase"/>
    <property type="match status" value="1"/>
</dbReference>
<proteinExistence type="predicted"/>
<dbReference type="InterPro" id="IPR008271">
    <property type="entry name" value="Ser/Thr_kinase_AS"/>
</dbReference>
<dbReference type="InterPro" id="IPR000719">
    <property type="entry name" value="Prot_kinase_dom"/>
</dbReference>
<accession>A0A8S1SK01</accession>
<dbReference type="GO" id="GO:0005524">
    <property type="term" value="F:ATP binding"/>
    <property type="evidence" value="ECO:0007669"/>
    <property type="project" value="InterPro"/>
</dbReference>
<dbReference type="OMA" id="AQDCLIH"/>
<gene>
    <name evidence="2" type="ORF">POCTA_138.1.T0120108</name>
</gene>
<sequence length="390" mass="45727">MKQSGLLPYFNSEFSNQQTQKVEREKSKTTSQKYQHKGEVYSLSPLQLTQNTIPVNQKEFQGQAKSNNQTKQNCSDTSFHYYLTQTQIIQTTIKVFNEKYKVMKILKENKLCQIVQCKNKQTKELFIAKICIRWQNSQIASEIGVSKTLLKQPHSSLMKLQEMFTDQDTHIFIYEYMSGGTLFEYIQKKQLKLDEKEIRSIFKQLLKALKHLHSLNIIHRDLKLDNIMFKKKGDVKSLKLIDYGFATFLSDTKNMEFRCGTPGYVAPEIFQEQVLYNQLCDIYSLGAIAHILATGKRIYSQNLTSKEICEFNKQNQYEISENLKCPLLLDLITQMLKEFSNRPSAQDCLIHPYFIKLSQLKQSQERINQQIYNLVFPQFKNPFQSFEQCK</sequence>
<dbReference type="AlphaFoldDB" id="A0A8S1SK01"/>
<evidence type="ECO:0000313" key="2">
    <source>
        <dbReference type="EMBL" id="CAD8140833.1"/>
    </source>
</evidence>
<protein>
    <recommendedName>
        <fullName evidence="1">Protein kinase domain-containing protein</fullName>
    </recommendedName>
</protein>
<dbReference type="PROSITE" id="PS50011">
    <property type="entry name" value="PROTEIN_KINASE_DOM"/>
    <property type="match status" value="1"/>
</dbReference>
<dbReference type="PANTHER" id="PTHR24347">
    <property type="entry name" value="SERINE/THREONINE-PROTEIN KINASE"/>
    <property type="match status" value="1"/>
</dbReference>
<dbReference type="GO" id="GO:0004672">
    <property type="term" value="F:protein kinase activity"/>
    <property type="evidence" value="ECO:0007669"/>
    <property type="project" value="InterPro"/>
</dbReference>
<evidence type="ECO:0000313" key="3">
    <source>
        <dbReference type="Proteomes" id="UP000683925"/>
    </source>
</evidence>
<dbReference type="OrthoDB" id="193931at2759"/>
<dbReference type="PROSITE" id="PS00108">
    <property type="entry name" value="PROTEIN_KINASE_ST"/>
    <property type="match status" value="1"/>
</dbReference>
<evidence type="ECO:0000259" key="1">
    <source>
        <dbReference type="PROSITE" id="PS50011"/>
    </source>
</evidence>
<feature type="domain" description="Protein kinase" evidence="1">
    <location>
        <begin position="100"/>
        <end position="354"/>
    </location>
</feature>
<comment type="caution">
    <text evidence="2">The sequence shown here is derived from an EMBL/GenBank/DDBJ whole genome shotgun (WGS) entry which is preliminary data.</text>
</comment>
<organism evidence="2 3">
    <name type="scientific">Paramecium octaurelia</name>
    <dbReference type="NCBI Taxonomy" id="43137"/>
    <lineage>
        <taxon>Eukaryota</taxon>
        <taxon>Sar</taxon>
        <taxon>Alveolata</taxon>
        <taxon>Ciliophora</taxon>
        <taxon>Intramacronucleata</taxon>
        <taxon>Oligohymenophorea</taxon>
        <taxon>Peniculida</taxon>
        <taxon>Parameciidae</taxon>
        <taxon>Paramecium</taxon>
    </lineage>
</organism>
<name>A0A8S1SK01_PAROT</name>
<reference evidence="2" key="1">
    <citation type="submission" date="2021-01" db="EMBL/GenBank/DDBJ databases">
        <authorList>
            <consortium name="Genoscope - CEA"/>
            <person name="William W."/>
        </authorList>
    </citation>
    <scope>NUCLEOTIDE SEQUENCE</scope>
</reference>